<evidence type="ECO:0008006" key="3">
    <source>
        <dbReference type="Google" id="ProtNLM"/>
    </source>
</evidence>
<dbReference type="PATRIC" id="fig|265726.11.peg.877"/>
<dbReference type="STRING" id="265726.KY46_13255"/>
<dbReference type="CDD" id="cd07067">
    <property type="entry name" value="HP_PGM_like"/>
    <property type="match status" value="1"/>
</dbReference>
<proteinExistence type="predicted"/>
<sequence>MKTFTVTFIRHGKVNGAPALYGSTDIGVCPATNQAISDSLTHADIGYQTVISSPLRRCLSLAELLAGEHPLVCEPALQEMHFGQLDGTPFETITSGSQVWQLLEQFWHNPASSGLPDAESLESFCKRVTGCWSRIVNELRNDVLIVTHGGVIRAIVADVLGLDWENPQWYSNLTIRNGSITQIQVTVIENQPYFAVKQIGSIY</sequence>
<accession>A0A0F5VB46</accession>
<dbReference type="OrthoDB" id="9783269at2"/>
<comment type="caution">
    <text evidence="1">The sequence shown here is derived from an EMBL/GenBank/DDBJ whole genome shotgun (WGS) entry which is preliminary data.</text>
</comment>
<dbReference type="EMBL" id="JWYV01000011">
    <property type="protein sequence ID" value="KKC99343.1"/>
    <property type="molecule type" value="Genomic_DNA"/>
</dbReference>
<organism evidence="1 2">
    <name type="scientific">Photobacterium halotolerans</name>
    <dbReference type="NCBI Taxonomy" id="265726"/>
    <lineage>
        <taxon>Bacteria</taxon>
        <taxon>Pseudomonadati</taxon>
        <taxon>Pseudomonadota</taxon>
        <taxon>Gammaproteobacteria</taxon>
        <taxon>Vibrionales</taxon>
        <taxon>Vibrionaceae</taxon>
        <taxon>Photobacterium</taxon>
    </lineage>
</organism>
<dbReference type="InterPro" id="IPR050275">
    <property type="entry name" value="PGM_Phosphatase"/>
</dbReference>
<dbReference type="RefSeq" id="WP_046221119.1">
    <property type="nucleotide sequence ID" value="NZ_JWYV01000011.1"/>
</dbReference>
<evidence type="ECO:0000313" key="2">
    <source>
        <dbReference type="Proteomes" id="UP000033633"/>
    </source>
</evidence>
<dbReference type="SUPFAM" id="SSF53254">
    <property type="entry name" value="Phosphoglycerate mutase-like"/>
    <property type="match status" value="1"/>
</dbReference>
<dbReference type="GO" id="GO:0005737">
    <property type="term" value="C:cytoplasm"/>
    <property type="evidence" value="ECO:0007669"/>
    <property type="project" value="TreeGrafter"/>
</dbReference>
<dbReference type="Pfam" id="PF00300">
    <property type="entry name" value="His_Phos_1"/>
    <property type="match status" value="1"/>
</dbReference>
<dbReference type="SMART" id="SM00855">
    <property type="entry name" value="PGAM"/>
    <property type="match status" value="1"/>
</dbReference>
<dbReference type="InterPro" id="IPR013078">
    <property type="entry name" value="His_Pase_superF_clade-1"/>
</dbReference>
<name>A0A0F5VB46_9GAMM</name>
<dbReference type="AlphaFoldDB" id="A0A0F5VB46"/>
<evidence type="ECO:0000313" key="1">
    <source>
        <dbReference type="EMBL" id="KKC99343.1"/>
    </source>
</evidence>
<dbReference type="Proteomes" id="UP000033633">
    <property type="component" value="Unassembled WGS sequence"/>
</dbReference>
<dbReference type="InterPro" id="IPR029033">
    <property type="entry name" value="His_PPase_superfam"/>
</dbReference>
<dbReference type="PANTHER" id="PTHR48100:SF1">
    <property type="entry name" value="HISTIDINE PHOSPHATASE FAMILY PROTEIN-RELATED"/>
    <property type="match status" value="1"/>
</dbReference>
<reference evidence="1 2" key="1">
    <citation type="submission" date="2014-12" db="EMBL/GenBank/DDBJ databases">
        <title>Mercury Reductase activity and rhizosphere competence traits in the genome of root associated Photobacterium halotolerans MELD1.</title>
        <authorList>
            <person name="Mathew D.C."/>
            <person name="Huang C.-C."/>
        </authorList>
    </citation>
    <scope>NUCLEOTIDE SEQUENCE [LARGE SCALE GENOMIC DNA]</scope>
    <source>
        <strain evidence="1 2">MELD1</strain>
    </source>
</reference>
<dbReference type="Gene3D" id="3.40.50.1240">
    <property type="entry name" value="Phosphoglycerate mutase-like"/>
    <property type="match status" value="1"/>
</dbReference>
<dbReference type="PANTHER" id="PTHR48100">
    <property type="entry name" value="BROAD-SPECIFICITY PHOSPHATASE YOR283W-RELATED"/>
    <property type="match status" value="1"/>
</dbReference>
<gene>
    <name evidence="1" type="ORF">KY46_13255</name>
</gene>
<keyword evidence="2" id="KW-1185">Reference proteome</keyword>
<dbReference type="GO" id="GO:0016791">
    <property type="term" value="F:phosphatase activity"/>
    <property type="evidence" value="ECO:0007669"/>
    <property type="project" value="TreeGrafter"/>
</dbReference>
<protein>
    <recommendedName>
        <fullName evidence="3">Alpha-ribazole phosphatase</fullName>
    </recommendedName>
</protein>